<evidence type="ECO:0000256" key="2">
    <source>
        <dbReference type="ARBA" id="ARBA00022801"/>
    </source>
</evidence>
<dbReference type="Gene3D" id="3.40.50.850">
    <property type="entry name" value="Isochorismatase-like"/>
    <property type="match status" value="1"/>
</dbReference>
<dbReference type="InterPro" id="IPR036380">
    <property type="entry name" value="Isochorismatase-like_sf"/>
</dbReference>
<protein>
    <submittedName>
        <fullName evidence="5">Cysteine hydrolase</fullName>
    </submittedName>
</protein>
<evidence type="ECO:0000313" key="5">
    <source>
        <dbReference type="EMBL" id="NVH57373.1"/>
    </source>
</evidence>
<dbReference type="EMBL" id="JAAITX010000001">
    <property type="protein sequence ID" value="NVH57373.1"/>
    <property type="molecule type" value="Genomic_DNA"/>
</dbReference>
<dbReference type="CDD" id="cd00431">
    <property type="entry name" value="cysteine_hydrolases"/>
    <property type="match status" value="1"/>
</dbReference>
<dbReference type="AlphaFoldDB" id="A0A850HKF1"/>
<reference evidence="5" key="2">
    <citation type="submission" date="2020-02" db="EMBL/GenBank/DDBJ databases">
        <authorList>
            <person name="Littmann E."/>
            <person name="Sorbara M."/>
        </authorList>
    </citation>
    <scope>NUCLEOTIDE SEQUENCE</scope>
    <source>
        <strain evidence="5">MSK.17.11</strain>
        <strain evidence="4">MSK.17.38</strain>
    </source>
</reference>
<comment type="caution">
    <text evidence="5">The sequence shown here is derived from an EMBL/GenBank/DDBJ whole genome shotgun (WGS) entry which is preliminary data.</text>
</comment>
<dbReference type="PANTHER" id="PTHR43540">
    <property type="entry name" value="PEROXYUREIDOACRYLATE/UREIDOACRYLATE AMIDOHYDROLASE-RELATED"/>
    <property type="match status" value="1"/>
</dbReference>
<dbReference type="RefSeq" id="WP_173814166.1">
    <property type="nucleotide sequence ID" value="NZ_JAAITX010000001.1"/>
</dbReference>
<name>A0A850HKF1_9FIRM</name>
<keyword evidence="2 5" id="KW-0378">Hydrolase</keyword>
<evidence type="ECO:0000259" key="3">
    <source>
        <dbReference type="Pfam" id="PF00857"/>
    </source>
</evidence>
<gene>
    <name evidence="5" type="ORF">G5A66_01655</name>
    <name evidence="4" type="ORF">G5A75_01155</name>
</gene>
<sequence length="183" mass="20213">MEILVVVDMQNDFVDGALGTKEAVEIVPKVAEKIRLFKDGTNSRVLYTRDTHEENYLDTQEGRHLPVRHCIRGTQGWEICPEIELLRKEQPIDKPTFGSPVLGQLLKAQDEDLKKQGKEGITSVTLVGLCTDICVISNALLVKAFLPETPVIVDASCCAGVTVESHQNALQAMNMCQIQIIGQ</sequence>
<dbReference type="EMBL" id="JAAIUO010000001">
    <property type="protein sequence ID" value="NSK13498.1"/>
    <property type="molecule type" value="Genomic_DNA"/>
</dbReference>
<feature type="domain" description="Isochorismatase-like" evidence="3">
    <location>
        <begin position="3"/>
        <end position="176"/>
    </location>
</feature>
<evidence type="ECO:0000256" key="1">
    <source>
        <dbReference type="ARBA" id="ARBA00006336"/>
    </source>
</evidence>
<dbReference type="Proteomes" id="UP000528555">
    <property type="component" value="Unassembled WGS sequence"/>
</dbReference>
<evidence type="ECO:0000313" key="4">
    <source>
        <dbReference type="EMBL" id="NSK13498.1"/>
    </source>
</evidence>
<dbReference type="GO" id="GO:0016787">
    <property type="term" value="F:hydrolase activity"/>
    <property type="evidence" value="ECO:0007669"/>
    <property type="project" value="UniProtKB-KW"/>
</dbReference>
<dbReference type="PANTHER" id="PTHR43540:SF6">
    <property type="entry name" value="ISOCHORISMATASE-LIKE DOMAIN-CONTAINING PROTEIN"/>
    <property type="match status" value="1"/>
</dbReference>
<dbReference type="Proteomes" id="UP000701680">
    <property type="component" value="Unassembled WGS sequence"/>
</dbReference>
<accession>A0A850HKF1</accession>
<dbReference type="InterPro" id="IPR000868">
    <property type="entry name" value="Isochorismatase-like_dom"/>
</dbReference>
<dbReference type="InterPro" id="IPR050272">
    <property type="entry name" value="Isochorismatase-like_hydrls"/>
</dbReference>
<evidence type="ECO:0000313" key="6">
    <source>
        <dbReference type="Proteomes" id="UP000528555"/>
    </source>
</evidence>
<reference evidence="6 7" key="1">
    <citation type="journal article" date="2020" name="Cell Host Microbe">
        <title>Functional and Genomic Variation between Human-Derived Isolates of Lachnospiraceae Reveals Inter- and Intra-Species Diversity.</title>
        <authorList>
            <person name="Sorbara M.T."/>
            <person name="Littmann E.R."/>
            <person name="Fontana E."/>
            <person name="Moody T.U."/>
            <person name="Kohout C.E."/>
            <person name="Gjonbalaj M."/>
            <person name="Eaton V."/>
            <person name="Seok R."/>
            <person name="Leiner I.M."/>
            <person name="Pamer E.G."/>
        </authorList>
    </citation>
    <scope>NUCLEOTIDE SEQUENCE [LARGE SCALE GENOMIC DNA]</scope>
    <source>
        <strain evidence="5 6">MSK.17.11</strain>
        <strain evidence="4 7">MSK.17.38</strain>
    </source>
</reference>
<dbReference type="Pfam" id="PF00857">
    <property type="entry name" value="Isochorismatase"/>
    <property type="match status" value="1"/>
</dbReference>
<comment type="similarity">
    <text evidence="1">Belongs to the isochorismatase family.</text>
</comment>
<organism evidence="5 6">
    <name type="scientific">Dorea phocaeensis</name>
    <dbReference type="NCBI Taxonomy" id="2040291"/>
    <lineage>
        <taxon>Bacteria</taxon>
        <taxon>Bacillati</taxon>
        <taxon>Bacillota</taxon>
        <taxon>Clostridia</taxon>
        <taxon>Lachnospirales</taxon>
        <taxon>Lachnospiraceae</taxon>
        <taxon>Dorea</taxon>
    </lineage>
</organism>
<dbReference type="SUPFAM" id="SSF52499">
    <property type="entry name" value="Isochorismatase-like hydrolases"/>
    <property type="match status" value="1"/>
</dbReference>
<evidence type="ECO:0000313" key="7">
    <source>
        <dbReference type="Proteomes" id="UP000701680"/>
    </source>
</evidence>
<proteinExistence type="inferred from homology"/>
<keyword evidence="6" id="KW-1185">Reference proteome</keyword>